<organism evidence="2">
    <name type="scientific">Tanacetum cinerariifolium</name>
    <name type="common">Dalmatian daisy</name>
    <name type="synonym">Chrysanthemum cinerariifolium</name>
    <dbReference type="NCBI Taxonomy" id="118510"/>
    <lineage>
        <taxon>Eukaryota</taxon>
        <taxon>Viridiplantae</taxon>
        <taxon>Streptophyta</taxon>
        <taxon>Embryophyta</taxon>
        <taxon>Tracheophyta</taxon>
        <taxon>Spermatophyta</taxon>
        <taxon>Magnoliopsida</taxon>
        <taxon>eudicotyledons</taxon>
        <taxon>Gunneridae</taxon>
        <taxon>Pentapetalae</taxon>
        <taxon>asterids</taxon>
        <taxon>campanulids</taxon>
        <taxon>Asterales</taxon>
        <taxon>Asteraceae</taxon>
        <taxon>Asteroideae</taxon>
        <taxon>Anthemideae</taxon>
        <taxon>Anthemidinae</taxon>
        <taxon>Tanacetum</taxon>
    </lineage>
</organism>
<gene>
    <name evidence="2" type="ORF">Tci_024777</name>
</gene>
<evidence type="ECO:0000313" key="2">
    <source>
        <dbReference type="EMBL" id="GEU52799.1"/>
    </source>
</evidence>
<reference evidence="2" key="1">
    <citation type="journal article" date="2019" name="Sci. Rep.">
        <title>Draft genome of Tanacetum cinerariifolium, the natural source of mosquito coil.</title>
        <authorList>
            <person name="Yamashiro T."/>
            <person name="Shiraishi A."/>
            <person name="Satake H."/>
            <person name="Nakayama K."/>
        </authorList>
    </citation>
    <scope>NUCLEOTIDE SEQUENCE</scope>
</reference>
<protein>
    <recommendedName>
        <fullName evidence="3">Reverse transcriptase domain-containing protein</fullName>
    </recommendedName>
</protein>
<evidence type="ECO:0000256" key="1">
    <source>
        <dbReference type="SAM" id="MobiDB-lite"/>
    </source>
</evidence>
<name>A0A6L2KV04_TANCI</name>
<accession>A0A6L2KV04</accession>
<dbReference type="EMBL" id="BKCJ010003072">
    <property type="protein sequence ID" value="GEU52799.1"/>
    <property type="molecule type" value="Genomic_DNA"/>
</dbReference>
<comment type="caution">
    <text evidence="2">The sequence shown here is derived from an EMBL/GenBank/DDBJ whole genome shotgun (WGS) entry which is preliminary data.</text>
</comment>
<sequence>MTYPYEEMDPLNPPPPASEYKPDDEIKVENRIKHEDETVPVSVHKTIVSSREAHAFIEKKRKAKDKFYGKLFLELGNEVCSSVDQGMDAMEKLVTKLGNTEDKVGCKKLKKELEEERFSNTFLRMQNERVKRDHYWTRVRAHEFYQEMIRRGFMFEKRPNEAINVSIKDEKSHLILPPKYAPMTQVAICRMIKDAAPTIRGCTFVRFMKCNPAVVHGVEGDVKLRRWFEKTESVLKISEYTEGKKVKFADATLEGPNLTWWITKAATMGLENVNQMPWTEMKQLMTTEFFRIEEPERVKVEAYIRGLTDNIKGEVTSSKPADLNEAVCMAHILMEQKSQARDAWILEGKKRK</sequence>
<feature type="region of interest" description="Disordered" evidence="1">
    <location>
        <begin position="1"/>
        <end position="22"/>
    </location>
</feature>
<proteinExistence type="predicted"/>
<dbReference type="AlphaFoldDB" id="A0A6L2KV04"/>
<evidence type="ECO:0008006" key="3">
    <source>
        <dbReference type="Google" id="ProtNLM"/>
    </source>
</evidence>